<feature type="transmembrane region" description="Helical" evidence="7">
    <location>
        <begin position="218"/>
        <end position="237"/>
    </location>
</feature>
<feature type="transmembrane region" description="Helical" evidence="7">
    <location>
        <begin position="148"/>
        <end position="166"/>
    </location>
</feature>
<feature type="transmembrane region" description="Helical" evidence="7">
    <location>
        <begin position="360"/>
        <end position="380"/>
    </location>
</feature>
<feature type="transmembrane region" description="Helical" evidence="7">
    <location>
        <begin position="44"/>
        <end position="65"/>
    </location>
</feature>
<feature type="transmembrane region" description="Helical" evidence="7">
    <location>
        <begin position="117"/>
        <end position="136"/>
    </location>
</feature>
<keyword evidence="3 7" id="KW-0812">Transmembrane</keyword>
<evidence type="ECO:0000256" key="3">
    <source>
        <dbReference type="ARBA" id="ARBA00022692"/>
    </source>
</evidence>
<feature type="transmembrane region" description="Helical" evidence="7">
    <location>
        <begin position="565"/>
        <end position="585"/>
    </location>
</feature>
<evidence type="ECO:0000256" key="7">
    <source>
        <dbReference type="SAM" id="Phobius"/>
    </source>
</evidence>
<sequence length="635" mass="68766">MTVDSIELSTAHETPEPLQSTKPVDHDRTLQDDDLLMRLGKRPLLDRTFGFMSSLGLSSSVLVSWEGILFTSTSTFVHVGSGGVIWTFLISWVGITSVYTVIAELSSMAPTAGGQSWQAISITTSFSIATLVQGIVVLARPSYSPQPWHTVLIMLGVALLSVFVNSTTGRILATFERLFLLLHLTGFLGILVPLVYFAPHNSASEVFTTFYNNGHWPTQGLAFIVGLPTVASTLTGADCAVHMSEEVRSANVVVPQSLLYTIFINGALGFAMTIAILFCTTDAEAAIQSADTLYYPFLYIFYNAVKSTTGAGLMAGVILVVLIASSISAYASASRMIWSFARDNGLPFNKTLVKLNRNTLPVYSILATMVITTLLSLIVLGSSVVLSALLSLLVAAIYSSYLITCALLLWHRTKGGIKPYQDDSEYISGDHLVWGPWKVPEPFGTINNSFACVYTTFLLFWSFWPEVNHPTPAELNWSVVVYGSVIVFSVTCRLTESSGIISMSPVIQPAPGGVMPTQTDMNPILQAITWLLLSLSSLVVVFWFLTKFYIKSRSLFMLGDGLMLGSYLFGLGESIALIVPGSAAFGKDIATLSKEQLDDADKPSNAAPVAPGIEIMLGASIKRVDSIFEKRIIAD</sequence>
<gene>
    <name evidence="8" type="ORF">EKO27_g2921</name>
</gene>
<dbReference type="InterPro" id="IPR002293">
    <property type="entry name" value="AA/rel_permease1"/>
</dbReference>
<evidence type="ECO:0008006" key="10">
    <source>
        <dbReference type="Google" id="ProtNLM"/>
    </source>
</evidence>
<dbReference type="STRING" id="363999.A0A439DCV7"/>
<keyword evidence="4 7" id="KW-1133">Transmembrane helix</keyword>
<evidence type="ECO:0000256" key="2">
    <source>
        <dbReference type="ARBA" id="ARBA00022448"/>
    </source>
</evidence>
<evidence type="ECO:0000256" key="1">
    <source>
        <dbReference type="ARBA" id="ARBA00004141"/>
    </source>
</evidence>
<feature type="region of interest" description="Disordered" evidence="6">
    <location>
        <begin position="1"/>
        <end position="25"/>
    </location>
</feature>
<evidence type="ECO:0000256" key="5">
    <source>
        <dbReference type="ARBA" id="ARBA00023136"/>
    </source>
</evidence>
<feature type="transmembrane region" description="Helical" evidence="7">
    <location>
        <begin position="311"/>
        <end position="333"/>
    </location>
</feature>
<feature type="transmembrane region" description="Helical" evidence="7">
    <location>
        <begin position="85"/>
        <end position="105"/>
    </location>
</feature>
<dbReference type="GO" id="GO:0016020">
    <property type="term" value="C:membrane"/>
    <property type="evidence" value="ECO:0007669"/>
    <property type="project" value="UniProtKB-SubCell"/>
</dbReference>
<dbReference type="AlphaFoldDB" id="A0A439DCV7"/>
<feature type="transmembrane region" description="Helical" evidence="7">
    <location>
        <begin position="386"/>
        <end position="410"/>
    </location>
</feature>
<dbReference type="Gene3D" id="1.20.1740.10">
    <property type="entry name" value="Amino acid/polyamine transporter I"/>
    <property type="match status" value="1"/>
</dbReference>
<dbReference type="Proteomes" id="UP000286045">
    <property type="component" value="Unassembled WGS sequence"/>
</dbReference>
<dbReference type="PANTHER" id="PTHR45649">
    <property type="entry name" value="AMINO-ACID PERMEASE BAT1"/>
    <property type="match status" value="1"/>
</dbReference>
<comment type="caution">
    <text evidence="8">The sequence shown here is derived from an EMBL/GenBank/DDBJ whole genome shotgun (WGS) entry which is preliminary data.</text>
</comment>
<reference evidence="8 9" key="1">
    <citation type="submission" date="2018-12" db="EMBL/GenBank/DDBJ databases">
        <title>Draft genome sequence of Xylaria grammica IHI A82.</title>
        <authorList>
            <person name="Buettner E."/>
            <person name="Kellner H."/>
        </authorList>
    </citation>
    <scope>NUCLEOTIDE SEQUENCE [LARGE SCALE GENOMIC DNA]</scope>
    <source>
        <strain evidence="8 9">IHI A82</strain>
    </source>
</reference>
<feature type="transmembrane region" description="Helical" evidence="7">
    <location>
        <begin position="258"/>
        <end position="278"/>
    </location>
</feature>
<feature type="transmembrane region" description="Helical" evidence="7">
    <location>
        <begin position="524"/>
        <end position="545"/>
    </location>
</feature>
<evidence type="ECO:0000313" key="9">
    <source>
        <dbReference type="Proteomes" id="UP000286045"/>
    </source>
</evidence>
<keyword evidence="9" id="KW-1185">Reference proteome</keyword>
<dbReference type="EMBL" id="RYZI01000057">
    <property type="protein sequence ID" value="RWA12215.1"/>
    <property type="molecule type" value="Genomic_DNA"/>
</dbReference>
<proteinExistence type="predicted"/>
<keyword evidence="5 7" id="KW-0472">Membrane</keyword>
<evidence type="ECO:0000313" key="8">
    <source>
        <dbReference type="EMBL" id="RWA12215.1"/>
    </source>
</evidence>
<comment type="subcellular location">
    <subcellularLocation>
        <location evidence="1">Membrane</location>
        <topology evidence="1">Multi-pass membrane protein</topology>
    </subcellularLocation>
</comment>
<feature type="compositionally biased region" description="Polar residues" evidence="6">
    <location>
        <begin position="7"/>
        <end position="22"/>
    </location>
</feature>
<organism evidence="8 9">
    <name type="scientific">Xylaria grammica</name>
    <dbReference type="NCBI Taxonomy" id="363999"/>
    <lineage>
        <taxon>Eukaryota</taxon>
        <taxon>Fungi</taxon>
        <taxon>Dikarya</taxon>
        <taxon>Ascomycota</taxon>
        <taxon>Pezizomycotina</taxon>
        <taxon>Sordariomycetes</taxon>
        <taxon>Xylariomycetidae</taxon>
        <taxon>Xylariales</taxon>
        <taxon>Xylariaceae</taxon>
        <taxon>Xylaria</taxon>
    </lineage>
</organism>
<protein>
    <recommendedName>
        <fullName evidence="10">Amino acid permease/ SLC12A domain-containing protein</fullName>
    </recommendedName>
</protein>
<accession>A0A439DCV7</accession>
<dbReference type="GO" id="GO:0022857">
    <property type="term" value="F:transmembrane transporter activity"/>
    <property type="evidence" value="ECO:0007669"/>
    <property type="project" value="InterPro"/>
</dbReference>
<evidence type="ECO:0000256" key="4">
    <source>
        <dbReference type="ARBA" id="ARBA00022989"/>
    </source>
</evidence>
<keyword evidence="2" id="KW-0813">Transport</keyword>
<evidence type="ECO:0000256" key="6">
    <source>
        <dbReference type="SAM" id="MobiDB-lite"/>
    </source>
</evidence>
<feature type="transmembrane region" description="Helical" evidence="7">
    <location>
        <begin position="178"/>
        <end position="198"/>
    </location>
</feature>
<name>A0A439DCV7_9PEZI</name>
<dbReference type="Pfam" id="PF13520">
    <property type="entry name" value="AA_permease_2"/>
    <property type="match status" value="1"/>
</dbReference>
<dbReference type="PANTHER" id="PTHR45649:SF1">
    <property type="entry name" value="TRANSPORTER, PUTATIVE (EUROFUNG)-RELATED"/>
    <property type="match status" value="1"/>
</dbReference>